<organism evidence="2 3">
    <name type="scientific">Xanthomonas hortorum</name>
    <dbReference type="NCBI Taxonomy" id="56454"/>
    <lineage>
        <taxon>Bacteria</taxon>
        <taxon>Pseudomonadati</taxon>
        <taxon>Pseudomonadota</taxon>
        <taxon>Gammaproteobacteria</taxon>
        <taxon>Lysobacterales</taxon>
        <taxon>Lysobacteraceae</taxon>
        <taxon>Xanthomonas</taxon>
    </lineage>
</organism>
<sequence length="107" mass="11961">MKIIAIIVFLFFSVITPVCAESNDAEIIKAIEVARKDFQDRSIAMYPSSGEYSILRRLDSYSMGVAEINNKVVVVFLVDRRLGFIGGGGEYTLDKKDGKVLIFQGYE</sequence>
<protein>
    <submittedName>
        <fullName evidence="2">Uncharacterized protein</fullName>
    </submittedName>
</protein>
<feature type="signal peptide" evidence="1">
    <location>
        <begin position="1"/>
        <end position="20"/>
    </location>
</feature>
<gene>
    <name evidence="2" type="ORF">OEG85_05875</name>
</gene>
<reference evidence="2" key="1">
    <citation type="submission" date="2022-10" db="EMBL/GenBank/DDBJ databases">
        <title>Complete genome sequence resource for Xanthomonas hortorum isolated from Greek Oregano.</title>
        <authorList>
            <person name="Gonzalez-Tobon J."/>
            <person name="Helmann T.C."/>
            <person name="Daughtrey M."/>
            <person name="Stodghill P.V."/>
            <person name="Filiatrault M.J."/>
        </authorList>
    </citation>
    <scope>NUCLEOTIDE SEQUENCE</scope>
    <source>
        <strain evidence="2">Oregano 108</strain>
    </source>
</reference>
<dbReference type="AlphaFoldDB" id="A0AA47ICF9"/>
<accession>A0AA47ICF9</accession>
<dbReference type="EMBL" id="CP107241">
    <property type="protein sequence ID" value="WAH65489.1"/>
    <property type="molecule type" value="Genomic_DNA"/>
</dbReference>
<evidence type="ECO:0000313" key="2">
    <source>
        <dbReference type="EMBL" id="WAH65489.1"/>
    </source>
</evidence>
<dbReference type="RefSeq" id="WP_268214350.1">
    <property type="nucleotide sequence ID" value="NZ_CP107241.1"/>
</dbReference>
<proteinExistence type="predicted"/>
<name>A0AA47ICF9_9XANT</name>
<dbReference type="Proteomes" id="UP001164737">
    <property type="component" value="Chromosome"/>
</dbReference>
<feature type="chain" id="PRO_5041386814" evidence="1">
    <location>
        <begin position="21"/>
        <end position="107"/>
    </location>
</feature>
<evidence type="ECO:0000313" key="3">
    <source>
        <dbReference type="Proteomes" id="UP001164737"/>
    </source>
</evidence>
<evidence type="ECO:0000256" key="1">
    <source>
        <dbReference type="SAM" id="SignalP"/>
    </source>
</evidence>
<keyword evidence="1" id="KW-0732">Signal</keyword>